<dbReference type="Gene3D" id="3.30.160.670">
    <property type="match status" value="1"/>
</dbReference>
<dbReference type="STRING" id="543877.AM2010_2693"/>
<dbReference type="EMBL" id="CP011805">
    <property type="protein sequence ID" value="AKM08748.1"/>
    <property type="molecule type" value="Genomic_DNA"/>
</dbReference>
<protein>
    <recommendedName>
        <fullName evidence="2">DUF4136 domain-containing protein</fullName>
    </recommendedName>
</protein>
<evidence type="ECO:0000313" key="4">
    <source>
        <dbReference type="Proteomes" id="UP000037643"/>
    </source>
</evidence>
<evidence type="ECO:0000313" key="3">
    <source>
        <dbReference type="EMBL" id="AKM08748.1"/>
    </source>
</evidence>
<dbReference type="Proteomes" id="UP000037643">
    <property type="component" value="Chromosome"/>
</dbReference>
<dbReference type="RefSeq" id="WP_047807522.1">
    <property type="nucleotide sequence ID" value="NZ_CP011805.1"/>
</dbReference>
<dbReference type="PATRIC" id="fig|543877.4.peg.2733"/>
<accession>A0A0G3XEF3</accession>
<organism evidence="3 4">
    <name type="scientific">Pelagerythrobacter marensis</name>
    <dbReference type="NCBI Taxonomy" id="543877"/>
    <lineage>
        <taxon>Bacteria</taxon>
        <taxon>Pseudomonadati</taxon>
        <taxon>Pseudomonadota</taxon>
        <taxon>Alphaproteobacteria</taxon>
        <taxon>Sphingomonadales</taxon>
        <taxon>Erythrobacteraceae</taxon>
        <taxon>Pelagerythrobacter</taxon>
    </lineage>
</organism>
<dbReference type="KEGG" id="amx:AM2010_2693"/>
<feature type="domain" description="DUF4136" evidence="2">
    <location>
        <begin position="36"/>
        <end position="214"/>
    </location>
</feature>
<feature type="chain" id="PRO_5002562173" description="DUF4136 domain-containing protein" evidence="1">
    <location>
        <begin position="29"/>
        <end position="236"/>
    </location>
</feature>
<name>A0A0G3XEF3_9SPHN</name>
<keyword evidence="4" id="KW-1185">Reference proteome</keyword>
<feature type="signal peptide" evidence="1">
    <location>
        <begin position="1"/>
        <end position="28"/>
    </location>
</feature>
<reference evidence="3 4" key="1">
    <citation type="submission" date="2015-06" db="EMBL/GenBank/DDBJ databases">
        <authorList>
            <person name="Kim K.M."/>
        </authorList>
    </citation>
    <scope>NUCLEOTIDE SEQUENCE [LARGE SCALE GENOMIC DNA]</scope>
    <source>
        <strain evidence="3 4">KCTC 22370</strain>
    </source>
</reference>
<dbReference type="AlphaFoldDB" id="A0A0G3XEF3"/>
<sequence precursor="true">MTTDKKNWGRAIKLAAVPLLLAGLAACATPFKADVSRFQSQLPAPQGQTFAVVADDPALAGGLEFARYADFVEAEMAQLGYTQASPENATLLVRFDYGVDNGRERVHSTPTYRDPFYDPWYGFSRRPIYYRTPRGYRVAYMPSRSWGYGFYDPWFGGRDVRSYTVYTSGIDLKIDRTADGERLFEGKAEALSTSNRLQYLVPNLVDAMFTDFPGNSGETVRISIKPEGEKTVRAID</sequence>
<keyword evidence="1" id="KW-0732">Signal</keyword>
<dbReference type="OrthoDB" id="7501218at2"/>
<dbReference type="Pfam" id="PF13590">
    <property type="entry name" value="DUF4136"/>
    <property type="match status" value="1"/>
</dbReference>
<dbReference type="InterPro" id="IPR025411">
    <property type="entry name" value="DUF4136"/>
</dbReference>
<evidence type="ECO:0000259" key="2">
    <source>
        <dbReference type="Pfam" id="PF13590"/>
    </source>
</evidence>
<gene>
    <name evidence="3" type="ORF">AM2010_2693</name>
</gene>
<proteinExistence type="predicted"/>
<evidence type="ECO:0000256" key="1">
    <source>
        <dbReference type="SAM" id="SignalP"/>
    </source>
</evidence>
<dbReference type="PROSITE" id="PS51257">
    <property type="entry name" value="PROKAR_LIPOPROTEIN"/>
    <property type="match status" value="1"/>
</dbReference>